<evidence type="ECO:0000313" key="8">
    <source>
        <dbReference type="Proteomes" id="UP000306192"/>
    </source>
</evidence>
<dbReference type="Pfam" id="PF07992">
    <property type="entry name" value="Pyr_redox_2"/>
    <property type="match status" value="1"/>
</dbReference>
<organism evidence="7 8">
    <name type="scientific">Subtercola vilae</name>
    <dbReference type="NCBI Taxonomy" id="2056433"/>
    <lineage>
        <taxon>Bacteria</taxon>
        <taxon>Bacillati</taxon>
        <taxon>Actinomycetota</taxon>
        <taxon>Actinomycetes</taxon>
        <taxon>Micrococcales</taxon>
        <taxon>Microbacteriaceae</taxon>
        <taxon>Subtercola</taxon>
    </lineage>
</organism>
<evidence type="ECO:0000256" key="3">
    <source>
        <dbReference type="ARBA" id="ARBA00022827"/>
    </source>
</evidence>
<sequence>MGGVGAERRPDGGAPGVVIVGGGQAGIQLADSLRTEGYNGPIDVFATEAHLPYQRPPLSKDFLGTADDPSALPLRAEKFFAERDITFHRGVSVTGVDAATRLITSSAGDVLGYAALVLATGARNRQLAIDGAELEGVHYLRTLDDATALRVELERARTALVVGGGFIGLEFAASASQRGVAVTVLERGERIMGRVLSEPMSQHFSQLHGDASVAIRLGEGIARLTGVDGHVTGGVGTSGALYAADLVVVGIGVEPNVELGRMAGVGVSNGIEVDSYLRTSDPFVYAIGDCCSYPNAHTGTITRLESVQNAVDQAKVLAKTLTGQPTEYVELPWFWSQQGADKLQIAGIVDVAGDPVLRGDPACGKFSVFCFRGDHLLGVESVNNTADHLAARRILSHHLPLTVAQAADPLFDLKAYSRAA</sequence>
<keyword evidence="8" id="KW-1185">Reference proteome</keyword>
<dbReference type="PRINTS" id="PR00368">
    <property type="entry name" value="FADPNR"/>
</dbReference>
<dbReference type="Proteomes" id="UP000306192">
    <property type="component" value="Unassembled WGS sequence"/>
</dbReference>
<accession>A0A4T2C4Q7</accession>
<dbReference type="SUPFAM" id="SSF55424">
    <property type="entry name" value="FAD/NAD-linked reductases, dimerisation (C-terminal) domain"/>
    <property type="match status" value="1"/>
</dbReference>
<evidence type="ECO:0000256" key="1">
    <source>
        <dbReference type="ARBA" id="ARBA00001974"/>
    </source>
</evidence>
<evidence type="ECO:0000259" key="5">
    <source>
        <dbReference type="Pfam" id="PF07992"/>
    </source>
</evidence>
<comment type="cofactor">
    <cofactor evidence="1">
        <name>FAD</name>
        <dbReference type="ChEBI" id="CHEBI:57692"/>
    </cofactor>
</comment>
<dbReference type="Pfam" id="PF14759">
    <property type="entry name" value="Reductase_C"/>
    <property type="match status" value="1"/>
</dbReference>
<dbReference type="OrthoDB" id="1145at2"/>
<dbReference type="InterPro" id="IPR050446">
    <property type="entry name" value="FAD-oxidoreductase/Apoptosis"/>
</dbReference>
<dbReference type="AlphaFoldDB" id="A0A4T2C4Q7"/>
<reference evidence="7 8" key="1">
    <citation type="journal article" date="2019" name="Microorganisms">
        <title>Systematic Affiliation and Genome Analysis of Subtercola vilae DB165(T) with Particular Emphasis on Cold Adaptation of an Isolate from a High-Altitude Cold Volcano Lake.</title>
        <authorList>
            <person name="Villalobos A.S."/>
            <person name="Wiese J."/>
            <person name="Imhoff J.F."/>
            <person name="Dorador C."/>
            <person name="Keller A."/>
            <person name="Hentschel U."/>
        </authorList>
    </citation>
    <scope>NUCLEOTIDE SEQUENCE [LARGE SCALE GENOMIC DNA]</scope>
    <source>
        <strain evidence="7 8">DB165</strain>
    </source>
</reference>
<gene>
    <name evidence="7" type="ORF">D4765_08460</name>
</gene>
<dbReference type="GO" id="GO:0005737">
    <property type="term" value="C:cytoplasm"/>
    <property type="evidence" value="ECO:0007669"/>
    <property type="project" value="TreeGrafter"/>
</dbReference>
<dbReference type="InterPro" id="IPR023753">
    <property type="entry name" value="FAD/NAD-binding_dom"/>
</dbReference>
<protein>
    <submittedName>
        <fullName evidence="7">Pyridine nucleotide-disulfide oxidoreductase</fullName>
    </submittedName>
</protein>
<feature type="domain" description="FAD/NAD(P)-binding" evidence="5">
    <location>
        <begin position="17"/>
        <end position="314"/>
    </location>
</feature>
<keyword evidence="2" id="KW-0285">Flavoprotein</keyword>
<dbReference type="GO" id="GO:0016651">
    <property type="term" value="F:oxidoreductase activity, acting on NAD(P)H"/>
    <property type="evidence" value="ECO:0007669"/>
    <property type="project" value="TreeGrafter"/>
</dbReference>
<evidence type="ECO:0000259" key="6">
    <source>
        <dbReference type="Pfam" id="PF14759"/>
    </source>
</evidence>
<dbReference type="EMBL" id="QYRT01000012">
    <property type="protein sequence ID" value="TIH37456.1"/>
    <property type="molecule type" value="Genomic_DNA"/>
</dbReference>
<proteinExistence type="predicted"/>
<dbReference type="InterPro" id="IPR028202">
    <property type="entry name" value="Reductase_C"/>
</dbReference>
<dbReference type="PANTHER" id="PTHR43557:SF2">
    <property type="entry name" value="RIESKE DOMAIN-CONTAINING PROTEIN-RELATED"/>
    <property type="match status" value="1"/>
</dbReference>
<keyword evidence="3" id="KW-0274">FAD</keyword>
<dbReference type="PANTHER" id="PTHR43557">
    <property type="entry name" value="APOPTOSIS-INDUCING FACTOR 1"/>
    <property type="match status" value="1"/>
</dbReference>
<dbReference type="PRINTS" id="PR00411">
    <property type="entry name" value="PNDRDTASEI"/>
</dbReference>
<feature type="domain" description="Reductase C-terminal" evidence="6">
    <location>
        <begin position="333"/>
        <end position="415"/>
    </location>
</feature>
<name>A0A4T2C4Q7_9MICO</name>
<dbReference type="SUPFAM" id="SSF51905">
    <property type="entry name" value="FAD/NAD(P)-binding domain"/>
    <property type="match status" value="2"/>
</dbReference>
<comment type="caution">
    <text evidence="7">The sequence shown here is derived from an EMBL/GenBank/DDBJ whole genome shotgun (WGS) entry which is preliminary data.</text>
</comment>
<keyword evidence="4" id="KW-0560">Oxidoreductase</keyword>
<evidence type="ECO:0000256" key="4">
    <source>
        <dbReference type="ARBA" id="ARBA00023002"/>
    </source>
</evidence>
<dbReference type="InterPro" id="IPR016156">
    <property type="entry name" value="FAD/NAD-linked_Rdtase_dimer_sf"/>
</dbReference>
<dbReference type="Gene3D" id="3.30.390.30">
    <property type="match status" value="1"/>
</dbReference>
<evidence type="ECO:0000256" key="2">
    <source>
        <dbReference type="ARBA" id="ARBA00022630"/>
    </source>
</evidence>
<evidence type="ECO:0000313" key="7">
    <source>
        <dbReference type="EMBL" id="TIH37456.1"/>
    </source>
</evidence>
<dbReference type="InterPro" id="IPR036188">
    <property type="entry name" value="FAD/NAD-bd_sf"/>
</dbReference>
<dbReference type="RefSeq" id="WP_136641851.1">
    <property type="nucleotide sequence ID" value="NZ_QYRT01000012.1"/>
</dbReference>
<dbReference type="Gene3D" id="3.50.50.60">
    <property type="entry name" value="FAD/NAD(P)-binding domain"/>
    <property type="match status" value="2"/>
</dbReference>